<dbReference type="AlphaFoldDB" id="A0A6A7AMM8"/>
<reference evidence="2" key="1">
    <citation type="submission" date="2020-01" db="EMBL/GenBank/DDBJ databases">
        <authorList>
            <consortium name="DOE Joint Genome Institute"/>
            <person name="Haridas S."/>
            <person name="Albert R."/>
            <person name="Binder M."/>
            <person name="Bloem J."/>
            <person name="Labutti K."/>
            <person name="Salamov A."/>
            <person name="Andreopoulos B."/>
            <person name="Baker S.E."/>
            <person name="Barry K."/>
            <person name="Bills G."/>
            <person name="Bluhm B.H."/>
            <person name="Cannon C."/>
            <person name="Castanera R."/>
            <person name="Culley D.E."/>
            <person name="Daum C."/>
            <person name="Ezra D."/>
            <person name="Gonzalez J.B."/>
            <person name="Henrissat B."/>
            <person name="Kuo A."/>
            <person name="Liang C."/>
            <person name="Lipzen A."/>
            <person name="Lutzoni F."/>
            <person name="Magnuson J."/>
            <person name="Mondo S."/>
            <person name="Nolan M."/>
            <person name="Ohm R."/>
            <person name="Pangilinan J."/>
            <person name="Park H.-J."/>
            <person name="Ramirez L."/>
            <person name="Alfaro M."/>
            <person name="Sun H."/>
            <person name="Tritt A."/>
            <person name="Yoshinaga Y."/>
            <person name="Zwiers L.-H."/>
            <person name="Turgeon B.G."/>
            <person name="Goodwin S.B."/>
            <person name="Spatafora J.W."/>
            <person name="Crous P.W."/>
            <person name="Grigoriev I.V."/>
        </authorList>
    </citation>
    <scope>NUCLEOTIDE SEQUENCE</scope>
    <source>
        <strain evidence="2">IPT5</strain>
    </source>
</reference>
<proteinExistence type="predicted"/>
<protein>
    <submittedName>
        <fullName evidence="2">Uncharacterized protein</fullName>
    </submittedName>
</protein>
<evidence type="ECO:0000313" key="2">
    <source>
        <dbReference type="EMBL" id="KAF2844293.1"/>
    </source>
</evidence>
<feature type="non-terminal residue" evidence="2">
    <location>
        <position position="66"/>
    </location>
</feature>
<dbReference type="EMBL" id="MU006392">
    <property type="protein sequence ID" value="KAF2844293.1"/>
    <property type="molecule type" value="Genomic_DNA"/>
</dbReference>
<feature type="region of interest" description="Disordered" evidence="1">
    <location>
        <begin position="37"/>
        <end position="66"/>
    </location>
</feature>
<keyword evidence="3" id="KW-1185">Reference proteome</keyword>
<dbReference type="Proteomes" id="UP000799423">
    <property type="component" value="Unassembled WGS sequence"/>
</dbReference>
<feature type="non-terminal residue" evidence="2">
    <location>
        <position position="1"/>
    </location>
</feature>
<gene>
    <name evidence="2" type="ORF">T440DRAFT_371827</name>
</gene>
<sequence>EESALVRFHCQMLTLGQPIHIKCFSLLAFVATRARPPSKDQAEDFPDPPPATSFAVGHSAANPESS</sequence>
<accession>A0A6A7AMM8</accession>
<evidence type="ECO:0000256" key="1">
    <source>
        <dbReference type="SAM" id="MobiDB-lite"/>
    </source>
</evidence>
<organism evidence="2 3">
    <name type="scientific">Plenodomus tracheiphilus IPT5</name>
    <dbReference type="NCBI Taxonomy" id="1408161"/>
    <lineage>
        <taxon>Eukaryota</taxon>
        <taxon>Fungi</taxon>
        <taxon>Dikarya</taxon>
        <taxon>Ascomycota</taxon>
        <taxon>Pezizomycotina</taxon>
        <taxon>Dothideomycetes</taxon>
        <taxon>Pleosporomycetidae</taxon>
        <taxon>Pleosporales</taxon>
        <taxon>Pleosporineae</taxon>
        <taxon>Leptosphaeriaceae</taxon>
        <taxon>Plenodomus</taxon>
    </lineage>
</organism>
<evidence type="ECO:0000313" key="3">
    <source>
        <dbReference type="Proteomes" id="UP000799423"/>
    </source>
</evidence>
<name>A0A6A7AMM8_9PLEO</name>